<dbReference type="PANTHER" id="PTHR43820:SF2">
    <property type="entry name" value="ABC TRANSPORTER ATP-BINDING PROTEIN"/>
    <property type="match status" value="1"/>
</dbReference>
<dbReference type="SMART" id="SM00382">
    <property type="entry name" value="AAA"/>
    <property type="match status" value="1"/>
</dbReference>
<keyword evidence="5" id="KW-0029">Amino-acid transport</keyword>
<evidence type="ECO:0000313" key="7">
    <source>
        <dbReference type="EMBL" id="PWS36963.1"/>
    </source>
</evidence>
<dbReference type="GO" id="GO:0015658">
    <property type="term" value="F:branched-chain amino acid transmembrane transporter activity"/>
    <property type="evidence" value="ECO:0007669"/>
    <property type="project" value="TreeGrafter"/>
</dbReference>
<name>A0A317FEI4_9PROT</name>
<gene>
    <name evidence="7" type="ORF">DFH01_08760</name>
</gene>
<organism evidence="7 8">
    <name type="scientific">Falsiroseomonas bella</name>
    <dbReference type="NCBI Taxonomy" id="2184016"/>
    <lineage>
        <taxon>Bacteria</taxon>
        <taxon>Pseudomonadati</taxon>
        <taxon>Pseudomonadota</taxon>
        <taxon>Alphaproteobacteria</taxon>
        <taxon>Acetobacterales</taxon>
        <taxon>Roseomonadaceae</taxon>
        <taxon>Falsiroseomonas</taxon>
    </lineage>
</organism>
<keyword evidence="2" id="KW-0813">Transport</keyword>
<keyword evidence="8" id="KW-1185">Reference proteome</keyword>
<dbReference type="PROSITE" id="PS50893">
    <property type="entry name" value="ABC_TRANSPORTER_2"/>
    <property type="match status" value="1"/>
</dbReference>
<dbReference type="Gene3D" id="3.40.50.300">
    <property type="entry name" value="P-loop containing nucleotide triphosphate hydrolases"/>
    <property type="match status" value="1"/>
</dbReference>
<evidence type="ECO:0000256" key="5">
    <source>
        <dbReference type="ARBA" id="ARBA00022970"/>
    </source>
</evidence>
<accession>A0A317FEI4</accession>
<dbReference type="InterPro" id="IPR003593">
    <property type="entry name" value="AAA+_ATPase"/>
</dbReference>
<dbReference type="Pfam" id="PF00005">
    <property type="entry name" value="ABC_tran"/>
    <property type="match status" value="1"/>
</dbReference>
<dbReference type="EMBL" id="QGNA01000002">
    <property type="protein sequence ID" value="PWS36963.1"/>
    <property type="molecule type" value="Genomic_DNA"/>
</dbReference>
<dbReference type="PANTHER" id="PTHR43820">
    <property type="entry name" value="HIGH-AFFINITY BRANCHED-CHAIN AMINO ACID TRANSPORT ATP-BINDING PROTEIN LIVF"/>
    <property type="match status" value="1"/>
</dbReference>
<dbReference type="OrthoDB" id="9775250at2"/>
<feature type="domain" description="ABC transporter" evidence="6">
    <location>
        <begin position="6"/>
        <end position="237"/>
    </location>
</feature>
<dbReference type="SUPFAM" id="SSF52540">
    <property type="entry name" value="P-loop containing nucleoside triphosphate hydrolases"/>
    <property type="match status" value="1"/>
</dbReference>
<evidence type="ECO:0000256" key="4">
    <source>
        <dbReference type="ARBA" id="ARBA00022840"/>
    </source>
</evidence>
<evidence type="ECO:0000256" key="1">
    <source>
        <dbReference type="ARBA" id="ARBA00005417"/>
    </source>
</evidence>
<evidence type="ECO:0000256" key="3">
    <source>
        <dbReference type="ARBA" id="ARBA00022741"/>
    </source>
</evidence>
<evidence type="ECO:0000259" key="6">
    <source>
        <dbReference type="PROSITE" id="PS50893"/>
    </source>
</evidence>
<dbReference type="AlphaFoldDB" id="A0A317FEI4"/>
<dbReference type="RefSeq" id="WP_109870074.1">
    <property type="nucleotide sequence ID" value="NZ_QGNA01000002.1"/>
</dbReference>
<dbReference type="GO" id="GO:0016887">
    <property type="term" value="F:ATP hydrolysis activity"/>
    <property type="evidence" value="ECO:0007669"/>
    <property type="project" value="InterPro"/>
</dbReference>
<comment type="similarity">
    <text evidence="1">Belongs to the ABC transporter superfamily.</text>
</comment>
<dbReference type="GO" id="GO:0015807">
    <property type="term" value="P:L-amino acid transport"/>
    <property type="evidence" value="ECO:0007669"/>
    <property type="project" value="TreeGrafter"/>
</dbReference>
<dbReference type="PROSITE" id="PS00211">
    <property type="entry name" value="ABC_TRANSPORTER_1"/>
    <property type="match status" value="1"/>
</dbReference>
<dbReference type="InterPro" id="IPR052156">
    <property type="entry name" value="BCAA_Transport_ATP-bd_LivF"/>
</dbReference>
<reference evidence="8" key="1">
    <citation type="submission" date="2018-05" db="EMBL/GenBank/DDBJ databases">
        <authorList>
            <person name="Du Z."/>
            <person name="Wang X."/>
        </authorList>
    </citation>
    <scope>NUCLEOTIDE SEQUENCE [LARGE SCALE GENOMIC DNA]</scope>
    <source>
        <strain evidence="8">CQN31</strain>
    </source>
</reference>
<dbReference type="CDD" id="cd03224">
    <property type="entry name" value="ABC_TM1139_LivF_branched"/>
    <property type="match status" value="1"/>
</dbReference>
<proteinExistence type="inferred from homology"/>
<keyword evidence="3" id="KW-0547">Nucleotide-binding</keyword>
<dbReference type="GO" id="GO:0005524">
    <property type="term" value="F:ATP binding"/>
    <property type="evidence" value="ECO:0007669"/>
    <property type="project" value="UniProtKB-KW"/>
</dbReference>
<evidence type="ECO:0000313" key="8">
    <source>
        <dbReference type="Proteomes" id="UP000245765"/>
    </source>
</evidence>
<comment type="caution">
    <text evidence="7">The sequence shown here is derived from an EMBL/GenBank/DDBJ whole genome shotgun (WGS) entry which is preliminary data.</text>
</comment>
<protein>
    <submittedName>
        <fullName evidence="7">ABC transporter ATP-binding protein</fullName>
    </submittedName>
</protein>
<dbReference type="Proteomes" id="UP000245765">
    <property type="component" value="Unassembled WGS sequence"/>
</dbReference>
<sequence length="237" mass="25640">MTPPILEARGLQAGYGEGLVLRGVDIAVRPGEAIGLMGRNGMGKTTLIRTLLGQLPARAGQVLADGRDITREATFRRAQRGIAVVPEGRGVFASLSVMENLLLAARPDADGRTPWPLERVLTTFPRLAQRARNRGDQLSGGEQQMLAIGRALMTNPRLLILDEATEGLAPLLRDEIWRTIRTIREAGLACIVVDKTVGAVLSVVDRAEILVKGSLVWSGRPDALRADPELMHRHLGV</sequence>
<keyword evidence="4 7" id="KW-0067">ATP-binding</keyword>
<dbReference type="InterPro" id="IPR017871">
    <property type="entry name" value="ABC_transporter-like_CS"/>
</dbReference>
<dbReference type="InterPro" id="IPR003439">
    <property type="entry name" value="ABC_transporter-like_ATP-bd"/>
</dbReference>
<dbReference type="InterPro" id="IPR027417">
    <property type="entry name" value="P-loop_NTPase"/>
</dbReference>
<evidence type="ECO:0000256" key="2">
    <source>
        <dbReference type="ARBA" id="ARBA00022448"/>
    </source>
</evidence>